<feature type="non-terminal residue" evidence="10">
    <location>
        <position position="1"/>
    </location>
</feature>
<dbReference type="SUPFAM" id="SSF57535">
    <property type="entry name" value="Complement control module/SCR domain"/>
    <property type="match status" value="1"/>
</dbReference>
<evidence type="ECO:0000256" key="7">
    <source>
        <dbReference type="ARBA" id="ARBA00023180"/>
    </source>
</evidence>
<evidence type="ECO:0000256" key="5">
    <source>
        <dbReference type="ARBA" id="ARBA00023136"/>
    </source>
</evidence>
<accession>A0ABD0PCG6</accession>
<keyword evidence="2 8" id="KW-0768">Sushi</keyword>
<dbReference type="InterPro" id="IPR035976">
    <property type="entry name" value="Sushi/SCR/CCP_sf"/>
</dbReference>
<dbReference type="Pfam" id="PF00084">
    <property type="entry name" value="Sushi"/>
    <property type="match status" value="1"/>
</dbReference>
<comment type="caution">
    <text evidence="8">Lacks conserved residue(s) required for the propagation of feature annotation.</text>
</comment>
<dbReference type="EMBL" id="JAMKFB020000016">
    <property type="protein sequence ID" value="KAL0171311.1"/>
    <property type="molecule type" value="Genomic_DNA"/>
</dbReference>
<evidence type="ECO:0000259" key="9">
    <source>
        <dbReference type="PROSITE" id="PS50923"/>
    </source>
</evidence>
<keyword evidence="7" id="KW-0325">Glycoprotein</keyword>
<evidence type="ECO:0000256" key="1">
    <source>
        <dbReference type="ARBA" id="ARBA00004370"/>
    </source>
</evidence>
<protein>
    <recommendedName>
        <fullName evidence="9">Sushi domain-containing protein</fullName>
    </recommendedName>
</protein>
<dbReference type="PANTHER" id="PTHR46393:SF7">
    <property type="entry name" value="COMPLEMENT C2"/>
    <property type="match status" value="1"/>
</dbReference>
<keyword evidence="3" id="KW-0732">Signal</keyword>
<evidence type="ECO:0000256" key="3">
    <source>
        <dbReference type="ARBA" id="ARBA00022729"/>
    </source>
</evidence>
<dbReference type="Gene3D" id="2.10.70.10">
    <property type="entry name" value="Complement Module, domain 1"/>
    <property type="match status" value="1"/>
</dbReference>
<sequence>GACGDPGTPAHATREEGSFQQHAKVRFTCATGHTLYGSAERICFPNGTWSGRQPTCK</sequence>
<keyword evidence="11" id="KW-1185">Reference proteome</keyword>
<evidence type="ECO:0000256" key="8">
    <source>
        <dbReference type="PROSITE-ProRule" id="PRU00302"/>
    </source>
</evidence>
<feature type="non-terminal residue" evidence="10">
    <location>
        <position position="57"/>
    </location>
</feature>
<keyword evidence="6 8" id="KW-1015">Disulfide bond</keyword>
<reference evidence="10 11" key="1">
    <citation type="submission" date="2024-05" db="EMBL/GenBank/DDBJ databases">
        <title>Genome sequencing and assembly of Indian major carp, Cirrhinus mrigala (Hamilton, 1822).</title>
        <authorList>
            <person name="Mohindra V."/>
            <person name="Chowdhury L.M."/>
            <person name="Lal K."/>
            <person name="Jena J.K."/>
        </authorList>
    </citation>
    <scope>NUCLEOTIDE SEQUENCE [LARGE SCALE GENOMIC DNA]</scope>
    <source>
        <strain evidence="10">CM1030</strain>
        <tissue evidence="10">Blood</tissue>
    </source>
</reference>
<keyword evidence="5" id="KW-0472">Membrane</keyword>
<dbReference type="AlphaFoldDB" id="A0ABD0PCG6"/>
<evidence type="ECO:0000256" key="4">
    <source>
        <dbReference type="ARBA" id="ARBA00022737"/>
    </source>
</evidence>
<keyword evidence="4" id="KW-0677">Repeat</keyword>
<dbReference type="GO" id="GO:0016020">
    <property type="term" value="C:membrane"/>
    <property type="evidence" value="ECO:0007669"/>
    <property type="project" value="UniProtKB-SubCell"/>
</dbReference>
<dbReference type="FunFam" id="2.10.70.10:FF:000011">
    <property type="entry name" value="CUB and sushi domain-containing protein 3 isoform A"/>
    <property type="match status" value="1"/>
</dbReference>
<dbReference type="CDD" id="cd00033">
    <property type="entry name" value="CCP"/>
    <property type="match status" value="1"/>
</dbReference>
<proteinExistence type="predicted"/>
<dbReference type="SMART" id="SM00032">
    <property type="entry name" value="CCP"/>
    <property type="match status" value="1"/>
</dbReference>
<feature type="disulfide bond" evidence="8">
    <location>
        <begin position="29"/>
        <end position="56"/>
    </location>
</feature>
<name>A0ABD0PCG6_CIRMR</name>
<evidence type="ECO:0000313" key="11">
    <source>
        <dbReference type="Proteomes" id="UP001529510"/>
    </source>
</evidence>
<dbReference type="Proteomes" id="UP001529510">
    <property type="component" value="Unassembled WGS sequence"/>
</dbReference>
<gene>
    <name evidence="10" type="ORF">M9458_031622</name>
</gene>
<dbReference type="PROSITE" id="PS50923">
    <property type="entry name" value="SUSHI"/>
    <property type="match status" value="1"/>
</dbReference>
<evidence type="ECO:0000256" key="6">
    <source>
        <dbReference type="ARBA" id="ARBA00023157"/>
    </source>
</evidence>
<evidence type="ECO:0000313" key="10">
    <source>
        <dbReference type="EMBL" id="KAL0171311.1"/>
    </source>
</evidence>
<comment type="caution">
    <text evidence="10">The sequence shown here is derived from an EMBL/GenBank/DDBJ whole genome shotgun (WGS) entry which is preliminary data.</text>
</comment>
<dbReference type="PANTHER" id="PTHR46393">
    <property type="entry name" value="SUSHI DOMAIN-CONTAINING PROTEIN"/>
    <property type="match status" value="1"/>
</dbReference>
<dbReference type="InterPro" id="IPR000436">
    <property type="entry name" value="Sushi_SCR_CCP_dom"/>
</dbReference>
<organism evidence="10 11">
    <name type="scientific">Cirrhinus mrigala</name>
    <name type="common">Mrigala</name>
    <dbReference type="NCBI Taxonomy" id="683832"/>
    <lineage>
        <taxon>Eukaryota</taxon>
        <taxon>Metazoa</taxon>
        <taxon>Chordata</taxon>
        <taxon>Craniata</taxon>
        <taxon>Vertebrata</taxon>
        <taxon>Euteleostomi</taxon>
        <taxon>Actinopterygii</taxon>
        <taxon>Neopterygii</taxon>
        <taxon>Teleostei</taxon>
        <taxon>Ostariophysi</taxon>
        <taxon>Cypriniformes</taxon>
        <taxon>Cyprinidae</taxon>
        <taxon>Labeoninae</taxon>
        <taxon>Labeonini</taxon>
        <taxon>Cirrhinus</taxon>
    </lineage>
</organism>
<evidence type="ECO:0000256" key="2">
    <source>
        <dbReference type="ARBA" id="ARBA00022659"/>
    </source>
</evidence>
<feature type="domain" description="Sushi" evidence="9">
    <location>
        <begin position="1"/>
        <end position="57"/>
    </location>
</feature>
<comment type="subcellular location">
    <subcellularLocation>
        <location evidence="1">Membrane</location>
    </subcellularLocation>
</comment>